<keyword evidence="1" id="KW-0472">Membrane</keyword>
<feature type="transmembrane region" description="Helical" evidence="1">
    <location>
        <begin position="251"/>
        <end position="269"/>
    </location>
</feature>
<proteinExistence type="predicted"/>
<gene>
    <name evidence="2" type="ORF">NJU99_01465</name>
</gene>
<reference evidence="2" key="1">
    <citation type="submission" date="2022-07" db="EMBL/GenBank/DDBJ databases">
        <title>Arcobacter roscoffensis sp. nov., a marine bacterium isolated from coastal seawater collected from Roscoff, France.</title>
        <authorList>
            <person name="Pascual J."/>
            <person name="Lepeaux C."/>
            <person name="Methner A."/>
            <person name="Overmann J."/>
        </authorList>
    </citation>
    <scope>NUCLEOTIDE SEQUENCE</scope>
    <source>
        <strain evidence="2">ARW1-2F2</strain>
    </source>
</reference>
<name>A0ABY5E4X3_9BACT</name>
<keyword evidence="3" id="KW-1185">Reference proteome</keyword>
<keyword evidence="1" id="KW-1133">Transmembrane helix</keyword>
<organism evidence="2 3">
    <name type="scientific">Arcobacter roscoffensis</name>
    <dbReference type="NCBI Taxonomy" id="2961520"/>
    <lineage>
        <taxon>Bacteria</taxon>
        <taxon>Pseudomonadati</taxon>
        <taxon>Campylobacterota</taxon>
        <taxon>Epsilonproteobacteria</taxon>
        <taxon>Campylobacterales</taxon>
        <taxon>Arcobacteraceae</taxon>
        <taxon>Arcobacter</taxon>
    </lineage>
</organism>
<feature type="transmembrane region" description="Helical" evidence="1">
    <location>
        <begin position="274"/>
        <end position="291"/>
    </location>
</feature>
<sequence length="355" mass="41054">MKKIITTLILTNLLFCLNLFAAKNLYLSYKSVPKNVYKDQRFEVVVKALITTKYFDEINTTFNGGNIKALNPSNQWKKISSNVYENSFHFKASNANFKIPSFNVQLLKNGNLIDRSVLGAINISYSDIAKGDKRFTNIIAKDLKLKAYKTKQYNNKESLTIIDIDAIGSNLENFNLQGIEEQGISKLTDNYPKQNLIYYFVMPVHKKKVVFNYYNTSTKSLETITVPLILQNELVSTQTDLNPNDSSFEKYKKMAVAALFIVFLIIYILKRKKIFLFITIILFIITSIYLMPNKKGIVKKDTFIYILPTKNSTIFFKLNEKQKVEVLNEKSDFIKIMGIDKKFIGWVKEENFEEN</sequence>
<evidence type="ECO:0000313" key="3">
    <source>
        <dbReference type="Proteomes" id="UP001060012"/>
    </source>
</evidence>
<evidence type="ECO:0000256" key="1">
    <source>
        <dbReference type="SAM" id="Phobius"/>
    </source>
</evidence>
<dbReference type="Proteomes" id="UP001060012">
    <property type="component" value="Chromosome"/>
</dbReference>
<accession>A0ABY5E4X3</accession>
<dbReference type="EMBL" id="CP100595">
    <property type="protein sequence ID" value="UTJ06780.1"/>
    <property type="molecule type" value="Genomic_DNA"/>
</dbReference>
<protein>
    <recommendedName>
        <fullName evidence="4">Periplasmic protein</fullName>
    </recommendedName>
</protein>
<keyword evidence="1" id="KW-0812">Transmembrane</keyword>
<evidence type="ECO:0000313" key="2">
    <source>
        <dbReference type="EMBL" id="UTJ06780.1"/>
    </source>
</evidence>
<dbReference type="RefSeq" id="WP_254576959.1">
    <property type="nucleotide sequence ID" value="NZ_CP100595.1"/>
</dbReference>
<evidence type="ECO:0008006" key="4">
    <source>
        <dbReference type="Google" id="ProtNLM"/>
    </source>
</evidence>